<dbReference type="InterPro" id="IPR008042">
    <property type="entry name" value="Retrotrans_Pao"/>
</dbReference>
<dbReference type="Gene3D" id="3.30.420.10">
    <property type="entry name" value="Ribonuclease H-like superfamily/Ribonuclease H"/>
    <property type="match status" value="1"/>
</dbReference>
<dbReference type="Proteomes" id="UP000025227">
    <property type="component" value="Unplaced"/>
</dbReference>
<dbReference type="WBParaSite" id="HCON_00178850-00001">
    <property type="protein sequence ID" value="HCON_00178850-00001"/>
    <property type="gene ID" value="HCON_00178850"/>
</dbReference>
<name>A0A7I4Z638_HAECO</name>
<reference evidence="3" key="1">
    <citation type="submission" date="2020-12" db="UniProtKB">
        <authorList>
            <consortium name="WormBaseParasite"/>
        </authorList>
    </citation>
    <scope>IDENTIFICATION</scope>
    <source>
        <strain evidence="3">MHco3</strain>
    </source>
</reference>
<dbReference type="OMA" id="NWRIICK"/>
<evidence type="ECO:0000256" key="1">
    <source>
        <dbReference type="SAM" id="SignalP"/>
    </source>
</evidence>
<feature type="signal peptide" evidence="1">
    <location>
        <begin position="1"/>
        <end position="24"/>
    </location>
</feature>
<keyword evidence="2" id="KW-1185">Reference proteome</keyword>
<proteinExistence type="predicted"/>
<evidence type="ECO:0000313" key="2">
    <source>
        <dbReference type="Proteomes" id="UP000025227"/>
    </source>
</evidence>
<dbReference type="InterPro" id="IPR036397">
    <property type="entry name" value="RNaseH_sf"/>
</dbReference>
<dbReference type="OrthoDB" id="5872779at2759"/>
<dbReference type="PANTHER" id="PTHR47331">
    <property type="entry name" value="PHD-TYPE DOMAIN-CONTAINING PROTEIN"/>
    <property type="match status" value="1"/>
</dbReference>
<evidence type="ECO:0000313" key="3">
    <source>
        <dbReference type="WBParaSite" id="HCON_00178850-00001"/>
    </source>
</evidence>
<accession>A0A7I4Z638</accession>
<dbReference type="PANTHER" id="PTHR47331:SF6">
    <property type="entry name" value="DOUBLECORTIN DOMAIN-CONTAINING PROTEIN"/>
    <property type="match status" value="1"/>
</dbReference>
<sequence>MPSNSSTNMLSLWVFADASAKALATCAYLRHEETRKVSTLISGKTRLTPKKTKQTIPKLEVVAILMATRLAKNIASAIRIQLNEINLLSDSEIALSWIKSSRTLPLFVENQKQHILKIKDGLESVGINVNFFHVRTADNSADARTKGADASLIVDLPWVRGPQWLNNEKIPTRLRKLADIHEQKEVEEDSETLGDYATTVQLAGVSTSSNPGLITCTILTLR</sequence>
<dbReference type="GO" id="GO:0003676">
    <property type="term" value="F:nucleic acid binding"/>
    <property type="evidence" value="ECO:0007669"/>
    <property type="project" value="InterPro"/>
</dbReference>
<dbReference type="AlphaFoldDB" id="A0A7I4Z638"/>
<keyword evidence="1" id="KW-0732">Signal</keyword>
<feature type="chain" id="PRO_5029724346" evidence="1">
    <location>
        <begin position="25"/>
        <end position="222"/>
    </location>
</feature>
<organism evidence="2 3">
    <name type="scientific">Haemonchus contortus</name>
    <name type="common">Barber pole worm</name>
    <dbReference type="NCBI Taxonomy" id="6289"/>
    <lineage>
        <taxon>Eukaryota</taxon>
        <taxon>Metazoa</taxon>
        <taxon>Ecdysozoa</taxon>
        <taxon>Nematoda</taxon>
        <taxon>Chromadorea</taxon>
        <taxon>Rhabditida</taxon>
        <taxon>Rhabditina</taxon>
        <taxon>Rhabditomorpha</taxon>
        <taxon>Strongyloidea</taxon>
        <taxon>Trichostrongylidae</taxon>
        <taxon>Haemonchus</taxon>
    </lineage>
</organism>
<protein>
    <submittedName>
        <fullName evidence="3">RNase H domain-containing protein</fullName>
    </submittedName>
</protein>
<dbReference type="Pfam" id="PF05380">
    <property type="entry name" value="Peptidase_A17"/>
    <property type="match status" value="1"/>
</dbReference>